<name>A0ABQ8A7Q8_BRANA</name>
<proteinExistence type="predicted"/>
<sequence length="154" mass="17598">TDLAEAIVASLLQSISDYIPDFDIFMIAYNRETKTGACRRITNHIDFEYCPTPMEHAIVSVINKNQIFSFRLFVIIFVVIDICIDTLCPMWCITTAIFLEGFPRVQNPNQSVNANFVCQIHEFIEKVPAHGLCLWCEQITEECGFKEGDNVIIE</sequence>
<organism evidence="2 3">
    <name type="scientific">Brassica napus</name>
    <name type="common">Rape</name>
    <dbReference type="NCBI Taxonomy" id="3708"/>
    <lineage>
        <taxon>Eukaryota</taxon>
        <taxon>Viridiplantae</taxon>
        <taxon>Streptophyta</taxon>
        <taxon>Embryophyta</taxon>
        <taxon>Tracheophyta</taxon>
        <taxon>Spermatophyta</taxon>
        <taxon>Magnoliopsida</taxon>
        <taxon>eudicotyledons</taxon>
        <taxon>Gunneridae</taxon>
        <taxon>Pentapetalae</taxon>
        <taxon>rosids</taxon>
        <taxon>malvids</taxon>
        <taxon>Brassicales</taxon>
        <taxon>Brassicaceae</taxon>
        <taxon>Brassiceae</taxon>
        <taxon>Brassica</taxon>
    </lineage>
</organism>
<feature type="transmembrane region" description="Helical" evidence="1">
    <location>
        <begin position="72"/>
        <end position="99"/>
    </location>
</feature>
<keyword evidence="1" id="KW-0472">Membrane</keyword>
<keyword evidence="1" id="KW-0812">Transmembrane</keyword>
<keyword evidence="1" id="KW-1133">Transmembrane helix</keyword>
<protein>
    <submittedName>
        <fullName evidence="2">Uncharacterized protein</fullName>
    </submittedName>
</protein>
<comment type="caution">
    <text evidence="2">The sequence shown here is derived from an EMBL/GenBank/DDBJ whole genome shotgun (WGS) entry which is preliminary data.</text>
</comment>
<reference evidence="2 3" key="1">
    <citation type="submission" date="2021-05" db="EMBL/GenBank/DDBJ databases">
        <title>Genome Assembly of Synthetic Allotetraploid Brassica napus Reveals Homoeologous Exchanges between Subgenomes.</title>
        <authorList>
            <person name="Davis J.T."/>
        </authorList>
    </citation>
    <scope>NUCLEOTIDE SEQUENCE [LARGE SCALE GENOMIC DNA]</scope>
    <source>
        <strain evidence="3">cv. Da-Ae</strain>
        <tissue evidence="2">Seedling</tissue>
    </source>
</reference>
<dbReference type="EMBL" id="JAGKQM010000013">
    <property type="protein sequence ID" value="KAH0888337.1"/>
    <property type="molecule type" value="Genomic_DNA"/>
</dbReference>
<gene>
    <name evidence="2" type="ORF">HID58_050766</name>
</gene>
<evidence type="ECO:0000313" key="2">
    <source>
        <dbReference type="EMBL" id="KAH0888337.1"/>
    </source>
</evidence>
<dbReference type="Proteomes" id="UP000824890">
    <property type="component" value="Unassembled WGS sequence"/>
</dbReference>
<evidence type="ECO:0000313" key="3">
    <source>
        <dbReference type="Proteomes" id="UP000824890"/>
    </source>
</evidence>
<keyword evidence="3" id="KW-1185">Reference proteome</keyword>
<feature type="non-terminal residue" evidence="2">
    <location>
        <position position="1"/>
    </location>
</feature>
<accession>A0ABQ8A7Q8</accession>
<evidence type="ECO:0000256" key="1">
    <source>
        <dbReference type="SAM" id="Phobius"/>
    </source>
</evidence>